<dbReference type="EMBL" id="PJNB01000001">
    <property type="protein sequence ID" value="PKW14139.1"/>
    <property type="molecule type" value="Genomic_DNA"/>
</dbReference>
<proteinExistence type="predicted"/>
<protein>
    <submittedName>
        <fullName evidence="1">Zinc finger protein</fullName>
    </submittedName>
</protein>
<gene>
    <name evidence="1" type="ORF">A8926_1734</name>
</gene>
<comment type="caution">
    <text evidence="1">The sequence shown here is derived from an EMBL/GenBank/DDBJ whole genome shotgun (WGS) entry which is preliminary data.</text>
</comment>
<dbReference type="OrthoDB" id="3556580at2"/>
<evidence type="ECO:0000313" key="1">
    <source>
        <dbReference type="EMBL" id="PKW14139.1"/>
    </source>
</evidence>
<dbReference type="InterPro" id="IPR031795">
    <property type="entry name" value="Zf-HC3"/>
</dbReference>
<name>A0A2N3XU24_SACSN</name>
<accession>A0A2N3XU24</accession>
<evidence type="ECO:0000313" key="2">
    <source>
        <dbReference type="Proteomes" id="UP000233786"/>
    </source>
</evidence>
<dbReference type="RefSeq" id="WP_010316459.1">
    <property type="nucleotide sequence ID" value="NZ_CP061007.1"/>
</dbReference>
<reference evidence="1" key="1">
    <citation type="submission" date="2017-12" db="EMBL/GenBank/DDBJ databases">
        <title>Sequencing the genomes of 1000 Actinobacteria strains.</title>
        <authorList>
            <person name="Klenk H.-P."/>
        </authorList>
    </citation>
    <scope>NUCLEOTIDE SEQUENCE [LARGE SCALE GENOMIC DNA]</scope>
    <source>
        <strain evidence="1">DSM 44228</strain>
    </source>
</reference>
<organism evidence="1 2">
    <name type="scientific">Saccharopolyspora spinosa</name>
    <dbReference type="NCBI Taxonomy" id="60894"/>
    <lineage>
        <taxon>Bacteria</taxon>
        <taxon>Bacillati</taxon>
        <taxon>Actinomycetota</taxon>
        <taxon>Actinomycetes</taxon>
        <taxon>Pseudonocardiales</taxon>
        <taxon>Pseudonocardiaceae</taxon>
        <taxon>Saccharopolyspora</taxon>
    </lineage>
</organism>
<dbReference type="AlphaFoldDB" id="A0A2N3XU24"/>
<keyword evidence="2" id="KW-1185">Reference proteome</keyword>
<sequence>MTPYRPYPFHWVPAEGARHAIADQRPAGGWPEGETITVLCGSEVAADNSELAWLWDTCPDCNAGRTCLAEVPMPPAVSAR</sequence>
<dbReference type="Pfam" id="PF16827">
    <property type="entry name" value="zf-HC3"/>
    <property type="match status" value="1"/>
</dbReference>
<dbReference type="Proteomes" id="UP000233786">
    <property type="component" value="Unassembled WGS sequence"/>
</dbReference>
<dbReference type="Gene3D" id="2.30.30.990">
    <property type="entry name" value="Malonyl-[acyl-carrier protein] O-methyltransferase, zinc-finger motif"/>
    <property type="match status" value="1"/>
</dbReference>
<dbReference type="STRING" id="994479.GCA_000194155_08149"/>